<accession>A0A0T7H3B2</accession>
<proteinExistence type="predicted"/>
<dbReference type="RefSeq" id="WP_046638025.1">
    <property type="nucleotide sequence ID" value="NZ_CCRK01000018.1"/>
</dbReference>
<name>A0A0T7H3B2_NEOGA</name>
<dbReference type="Proteomes" id="UP000039660">
    <property type="component" value="Unassembled WGS sequence"/>
</dbReference>
<dbReference type="EMBL" id="CCRK01000018">
    <property type="protein sequence ID" value="CDZ54031.1"/>
    <property type="molecule type" value="Genomic_DNA"/>
</dbReference>
<gene>
    <name evidence="1" type="ORF">NGAL_HAMBI1189_52940</name>
</gene>
<evidence type="ECO:0000313" key="2">
    <source>
        <dbReference type="Proteomes" id="UP000039660"/>
    </source>
</evidence>
<organism evidence="1 2">
    <name type="scientific">Neorhizobium galegae bv. officinalis</name>
    <dbReference type="NCBI Taxonomy" id="323656"/>
    <lineage>
        <taxon>Bacteria</taxon>
        <taxon>Pseudomonadati</taxon>
        <taxon>Pseudomonadota</taxon>
        <taxon>Alphaproteobacteria</taxon>
        <taxon>Hyphomicrobiales</taxon>
        <taxon>Rhizobiaceae</taxon>
        <taxon>Rhizobium/Agrobacterium group</taxon>
        <taxon>Neorhizobium</taxon>
    </lineage>
</organism>
<dbReference type="AlphaFoldDB" id="A0A0T7H3B2"/>
<protein>
    <submittedName>
        <fullName evidence="1">PF09998 family protein</fullName>
    </submittedName>
</protein>
<dbReference type="InterPro" id="IPR018715">
    <property type="entry name" value="DUF2239"/>
</dbReference>
<reference evidence="1 2" key="1">
    <citation type="submission" date="2014-08" db="EMBL/GenBank/DDBJ databases">
        <authorList>
            <person name="Chen Y.-H."/>
        </authorList>
    </citation>
    <scope>NUCLEOTIDE SEQUENCE [LARGE SCALE GENOMIC DNA]</scope>
</reference>
<dbReference type="Pfam" id="PF09998">
    <property type="entry name" value="DUF2239"/>
    <property type="match status" value="1"/>
</dbReference>
<sequence length="193" mass="21125">MADFHWTAFRGENRIAGGSPVEVVTAIKAGGHESVLVFDDATGKPVDLDLRGTLEDCLDRLPTDNVEPVEPAERRPGRPKLGVVPREVTLLPRHWEWLAQQPGGASVALRKLVDAARAAGSSGDDRRRAQEAADRFMRALGGDQPGYEDAARALYAGQENRFKELTEIWPKDVRDHARYLARAAFGAGSAEEK</sequence>
<evidence type="ECO:0000313" key="1">
    <source>
        <dbReference type="EMBL" id="CDZ54031.1"/>
    </source>
</evidence>